<reference evidence="4" key="1">
    <citation type="journal article" date="2001" name="Int. J. Syst. Evol. Microbiol.">
        <title>Methanofollis aquaemaris sp. nov., a methanogen isolated from an aquaculture fish pond.</title>
        <authorList>
            <person name="Lai M.C."/>
            <person name="Chen S.C."/>
        </authorList>
    </citation>
    <scope>NUCLEOTIDE SEQUENCE</scope>
    <source>
        <strain evidence="4">N2F9704</strain>
    </source>
</reference>
<feature type="binding site" evidence="3">
    <location>
        <position position="66"/>
    </location>
    <ligand>
        <name>a divalent metal cation</name>
        <dbReference type="ChEBI" id="CHEBI:60240"/>
        <label>1</label>
    </ligand>
</feature>
<dbReference type="FunFam" id="3.40.1390.30:FF:000001">
    <property type="entry name" value="GTP cyclohydrolase 1 type 2"/>
    <property type="match status" value="1"/>
</dbReference>
<keyword evidence="2 3" id="KW-0479">Metal-binding</keyword>
<dbReference type="SUPFAM" id="SSF102705">
    <property type="entry name" value="NIF3 (NGG1p interacting factor 3)-like"/>
    <property type="match status" value="1"/>
</dbReference>
<dbReference type="GO" id="GO:0046872">
    <property type="term" value="F:metal ion binding"/>
    <property type="evidence" value="ECO:0007669"/>
    <property type="project" value="UniProtKB-KW"/>
</dbReference>
<dbReference type="Pfam" id="PF01784">
    <property type="entry name" value="DUF34_NIF3"/>
    <property type="match status" value="1"/>
</dbReference>
<dbReference type="Gene3D" id="3.40.1390.30">
    <property type="entry name" value="NIF3 (NGG1p interacting factor 3)-like"/>
    <property type="match status" value="2"/>
</dbReference>
<dbReference type="PANTHER" id="PTHR13799">
    <property type="entry name" value="NGG1 INTERACTING FACTOR 3"/>
    <property type="match status" value="1"/>
</dbReference>
<evidence type="ECO:0000256" key="2">
    <source>
        <dbReference type="ARBA" id="ARBA00022723"/>
    </source>
</evidence>
<gene>
    <name evidence="4" type="ORF">RJ40_00255</name>
</gene>
<evidence type="ECO:0000256" key="3">
    <source>
        <dbReference type="PIRSR" id="PIRSR602678-1"/>
    </source>
</evidence>
<evidence type="ECO:0000313" key="5">
    <source>
        <dbReference type="Proteomes" id="UP001042704"/>
    </source>
</evidence>
<dbReference type="PANTHER" id="PTHR13799:SF14">
    <property type="entry name" value="GTP CYCLOHYDROLASE 1 TYPE 2 HOMOLOG"/>
    <property type="match status" value="1"/>
</dbReference>
<comment type="similarity">
    <text evidence="1">Belongs to the GTP cyclohydrolase I type 2/NIF3 family.</text>
</comment>
<name>A0A8A3S1V4_9EURY</name>
<feature type="binding site" evidence="3">
    <location>
        <position position="102"/>
    </location>
    <ligand>
        <name>a divalent metal cation</name>
        <dbReference type="ChEBI" id="CHEBI:60240"/>
        <label>1</label>
    </ligand>
</feature>
<dbReference type="RefSeq" id="WP_265581336.1">
    <property type="nucleotide sequence ID" value="NZ_CP036172.1"/>
</dbReference>
<organism evidence="4 5">
    <name type="scientific">Methanofollis aquaemaris</name>
    <dbReference type="NCBI Taxonomy" id="126734"/>
    <lineage>
        <taxon>Archaea</taxon>
        <taxon>Methanobacteriati</taxon>
        <taxon>Methanobacteriota</taxon>
        <taxon>Stenosarchaea group</taxon>
        <taxon>Methanomicrobia</taxon>
        <taxon>Methanomicrobiales</taxon>
        <taxon>Methanomicrobiaceae</taxon>
        <taxon>Methanofollis</taxon>
    </lineage>
</organism>
<evidence type="ECO:0000313" key="4">
    <source>
        <dbReference type="EMBL" id="QSZ66043.1"/>
    </source>
</evidence>
<feature type="binding site" evidence="3">
    <location>
        <position position="209"/>
    </location>
    <ligand>
        <name>a divalent metal cation</name>
        <dbReference type="ChEBI" id="CHEBI:60240"/>
        <label>1</label>
    </ligand>
</feature>
<dbReference type="AlphaFoldDB" id="A0A8A3S1V4"/>
<dbReference type="EMBL" id="CP036172">
    <property type="protein sequence ID" value="QSZ66043.1"/>
    <property type="molecule type" value="Genomic_DNA"/>
</dbReference>
<dbReference type="Proteomes" id="UP001042704">
    <property type="component" value="Chromosome"/>
</dbReference>
<accession>A0A8A3S1V4</accession>
<dbReference type="KEGG" id="maqe:RJ40_00255"/>
<feature type="binding site" evidence="3">
    <location>
        <position position="205"/>
    </location>
    <ligand>
        <name>a divalent metal cation</name>
        <dbReference type="ChEBI" id="CHEBI:60240"/>
        <label>1</label>
    </ligand>
</feature>
<feature type="binding site" evidence="3">
    <location>
        <position position="65"/>
    </location>
    <ligand>
        <name>a divalent metal cation</name>
        <dbReference type="ChEBI" id="CHEBI:60240"/>
        <label>1</label>
    </ligand>
</feature>
<evidence type="ECO:0000256" key="1">
    <source>
        <dbReference type="ARBA" id="ARBA00006964"/>
    </source>
</evidence>
<dbReference type="GeneID" id="76422737"/>
<protein>
    <submittedName>
        <fullName evidence="4">Nif3-like dinuclear metal center hexameric protein</fullName>
    </submittedName>
</protein>
<keyword evidence="5" id="KW-1185">Reference proteome</keyword>
<proteinExistence type="inferred from homology"/>
<dbReference type="GO" id="GO:0005737">
    <property type="term" value="C:cytoplasm"/>
    <property type="evidence" value="ECO:0007669"/>
    <property type="project" value="TreeGrafter"/>
</dbReference>
<dbReference type="InterPro" id="IPR002678">
    <property type="entry name" value="DUF34/NIF3"/>
</dbReference>
<sequence>MHIADLVARLEEIAPPDLAEEFDEGRIGLIVEGREEVGTVCCALDATPAVAKTAAAMGADLLVVHHTPLWTPVTAVRGQDAAVLAPLLSHGINLYGMHTNFDRAVGGVNDILAERLGLEDTERMSLGVVGRCTLPLAEMVERIGGNVRVWGEAKDPERLGVVGGSGFDPDLIEEAVALGADAFLSAELKHHVARTSPIPCIESTHYALEAPAMEALALREGWEYIADAPRLTTFP</sequence>
<reference evidence="4" key="2">
    <citation type="submission" date="2019-02" db="EMBL/GenBank/DDBJ databases">
        <authorList>
            <person name="Chen S.-C."/>
            <person name="Chien H.-H."/>
            <person name="Lai M.-C."/>
        </authorList>
    </citation>
    <scope>NUCLEOTIDE SEQUENCE</scope>
    <source>
        <strain evidence="4">N2F9704</strain>
    </source>
</reference>
<dbReference type="InterPro" id="IPR036069">
    <property type="entry name" value="DUF34/NIF3_sf"/>
</dbReference>